<gene>
    <name evidence="2" type="ORF">GGX14DRAFT_567669</name>
</gene>
<dbReference type="EMBL" id="JARJCW010000037">
    <property type="protein sequence ID" value="KAJ7207107.1"/>
    <property type="molecule type" value="Genomic_DNA"/>
</dbReference>
<name>A0AAD6VE48_9AGAR</name>
<feature type="compositionally biased region" description="Basic residues" evidence="1">
    <location>
        <begin position="294"/>
        <end position="304"/>
    </location>
</feature>
<feature type="compositionally biased region" description="Low complexity" evidence="1">
    <location>
        <begin position="214"/>
        <end position="223"/>
    </location>
</feature>
<protein>
    <submittedName>
        <fullName evidence="2">Uncharacterized protein</fullName>
    </submittedName>
</protein>
<sequence>MADDHHPHATPSHSREPPASYDRPMEGQTLPSWNNRLPGDHIAPSHRPIVPARKSAGRPRGRAASRGGAPLGRSASFPDLAQDPIGHFPSEFDTGHFQAPSKPTSTQALMALLGTQERFTRAVERNSDVITDVMRDLTDELHDGFERFADVANSSGKLQLEVGKILDNQSTIIDNQHEYLNRFEDMVEDVADIAHSMCPAATPAPLSAAAATASAPLPPASTTGVSFPGPATDSAPTPTPSAAPAASSSPRGRKRSHADSDTSSPEASGVPALLQRMTNPPALNVSTVDAPQTKRNKPSAKARGKQRERPAGSQRATRE</sequence>
<comment type="caution">
    <text evidence="2">The sequence shown here is derived from an EMBL/GenBank/DDBJ whole genome shotgun (WGS) entry which is preliminary data.</text>
</comment>
<feature type="compositionally biased region" description="Basic and acidic residues" evidence="1">
    <location>
        <begin position="305"/>
        <end position="319"/>
    </location>
</feature>
<proteinExistence type="predicted"/>
<feature type="region of interest" description="Disordered" evidence="1">
    <location>
        <begin position="214"/>
        <end position="319"/>
    </location>
</feature>
<evidence type="ECO:0000313" key="3">
    <source>
        <dbReference type="Proteomes" id="UP001219525"/>
    </source>
</evidence>
<feature type="region of interest" description="Disordered" evidence="1">
    <location>
        <begin position="1"/>
        <end position="98"/>
    </location>
</feature>
<dbReference type="Proteomes" id="UP001219525">
    <property type="component" value="Unassembled WGS sequence"/>
</dbReference>
<feature type="compositionally biased region" description="Low complexity" evidence="1">
    <location>
        <begin position="64"/>
        <end position="76"/>
    </location>
</feature>
<accession>A0AAD6VE48</accession>
<dbReference type="AlphaFoldDB" id="A0AAD6VE48"/>
<evidence type="ECO:0000256" key="1">
    <source>
        <dbReference type="SAM" id="MobiDB-lite"/>
    </source>
</evidence>
<evidence type="ECO:0000313" key="2">
    <source>
        <dbReference type="EMBL" id="KAJ7207107.1"/>
    </source>
</evidence>
<keyword evidence="3" id="KW-1185">Reference proteome</keyword>
<reference evidence="2" key="1">
    <citation type="submission" date="2023-03" db="EMBL/GenBank/DDBJ databases">
        <title>Massive genome expansion in bonnet fungi (Mycena s.s.) driven by repeated elements and novel gene families across ecological guilds.</title>
        <authorList>
            <consortium name="Lawrence Berkeley National Laboratory"/>
            <person name="Harder C.B."/>
            <person name="Miyauchi S."/>
            <person name="Viragh M."/>
            <person name="Kuo A."/>
            <person name="Thoen E."/>
            <person name="Andreopoulos B."/>
            <person name="Lu D."/>
            <person name="Skrede I."/>
            <person name="Drula E."/>
            <person name="Henrissat B."/>
            <person name="Morin E."/>
            <person name="Kohler A."/>
            <person name="Barry K."/>
            <person name="LaButti K."/>
            <person name="Morin E."/>
            <person name="Salamov A."/>
            <person name="Lipzen A."/>
            <person name="Mereny Z."/>
            <person name="Hegedus B."/>
            <person name="Baldrian P."/>
            <person name="Stursova M."/>
            <person name="Weitz H."/>
            <person name="Taylor A."/>
            <person name="Grigoriev I.V."/>
            <person name="Nagy L.G."/>
            <person name="Martin F."/>
            <person name="Kauserud H."/>
        </authorList>
    </citation>
    <scope>NUCLEOTIDE SEQUENCE</scope>
    <source>
        <strain evidence="2">9144</strain>
    </source>
</reference>
<organism evidence="2 3">
    <name type="scientific">Mycena pura</name>
    <dbReference type="NCBI Taxonomy" id="153505"/>
    <lineage>
        <taxon>Eukaryota</taxon>
        <taxon>Fungi</taxon>
        <taxon>Dikarya</taxon>
        <taxon>Basidiomycota</taxon>
        <taxon>Agaricomycotina</taxon>
        <taxon>Agaricomycetes</taxon>
        <taxon>Agaricomycetidae</taxon>
        <taxon>Agaricales</taxon>
        <taxon>Marasmiineae</taxon>
        <taxon>Mycenaceae</taxon>
        <taxon>Mycena</taxon>
    </lineage>
</organism>
<feature type="compositionally biased region" description="Low complexity" evidence="1">
    <location>
        <begin position="230"/>
        <end position="250"/>
    </location>
</feature>